<dbReference type="EMBL" id="JAJSOF020000029">
    <property type="protein sequence ID" value="KAJ4432538.1"/>
    <property type="molecule type" value="Genomic_DNA"/>
</dbReference>
<keyword evidence="2" id="KW-1185">Reference proteome</keyword>
<sequence length="71" mass="8455">MKKPLRGRHFQNDDEDLGHSWTAFARGACIYTDPFIMMSGLLTSYSFYKELERTKKLNVLQEYVSRLMRYV</sequence>
<protein>
    <submittedName>
        <fullName evidence="1">Uncharacterized protein</fullName>
    </submittedName>
</protein>
<proteinExistence type="predicted"/>
<accession>A0ABQ8SEK6</accession>
<evidence type="ECO:0000313" key="2">
    <source>
        <dbReference type="Proteomes" id="UP001148838"/>
    </source>
</evidence>
<reference evidence="1 2" key="1">
    <citation type="journal article" date="2022" name="Allergy">
        <title>Genome assembly and annotation of Periplaneta americana reveal a comprehensive cockroach allergen profile.</title>
        <authorList>
            <person name="Wang L."/>
            <person name="Xiong Q."/>
            <person name="Saelim N."/>
            <person name="Wang L."/>
            <person name="Nong W."/>
            <person name="Wan A.T."/>
            <person name="Shi M."/>
            <person name="Liu X."/>
            <person name="Cao Q."/>
            <person name="Hui J.H.L."/>
            <person name="Sookrung N."/>
            <person name="Leung T.F."/>
            <person name="Tungtrongchitr A."/>
            <person name="Tsui S.K.W."/>
        </authorList>
    </citation>
    <scope>NUCLEOTIDE SEQUENCE [LARGE SCALE GENOMIC DNA]</scope>
    <source>
        <strain evidence="1">PWHHKU_190912</strain>
    </source>
</reference>
<gene>
    <name evidence="1" type="ORF">ANN_21161</name>
</gene>
<comment type="caution">
    <text evidence="1">The sequence shown here is derived from an EMBL/GenBank/DDBJ whole genome shotgun (WGS) entry which is preliminary data.</text>
</comment>
<evidence type="ECO:0000313" key="1">
    <source>
        <dbReference type="EMBL" id="KAJ4432538.1"/>
    </source>
</evidence>
<dbReference type="Proteomes" id="UP001148838">
    <property type="component" value="Unassembled WGS sequence"/>
</dbReference>
<organism evidence="1 2">
    <name type="scientific">Periplaneta americana</name>
    <name type="common">American cockroach</name>
    <name type="synonym">Blatta americana</name>
    <dbReference type="NCBI Taxonomy" id="6978"/>
    <lineage>
        <taxon>Eukaryota</taxon>
        <taxon>Metazoa</taxon>
        <taxon>Ecdysozoa</taxon>
        <taxon>Arthropoda</taxon>
        <taxon>Hexapoda</taxon>
        <taxon>Insecta</taxon>
        <taxon>Pterygota</taxon>
        <taxon>Neoptera</taxon>
        <taxon>Polyneoptera</taxon>
        <taxon>Dictyoptera</taxon>
        <taxon>Blattodea</taxon>
        <taxon>Blattoidea</taxon>
        <taxon>Blattidae</taxon>
        <taxon>Blattinae</taxon>
        <taxon>Periplaneta</taxon>
    </lineage>
</organism>
<name>A0ABQ8SEK6_PERAM</name>